<dbReference type="EMBL" id="JAJBZG010000002">
    <property type="protein sequence ID" value="MCB7480567.1"/>
    <property type="molecule type" value="Genomic_DNA"/>
</dbReference>
<dbReference type="AlphaFoldDB" id="A0A9X1LHP6"/>
<evidence type="ECO:0000313" key="3">
    <source>
        <dbReference type="EMBL" id="MCB7480567.1"/>
    </source>
</evidence>
<feature type="domain" description="DUF5723" evidence="2">
    <location>
        <begin position="41"/>
        <end position="411"/>
    </location>
</feature>
<reference evidence="3" key="1">
    <citation type="submission" date="2021-10" db="EMBL/GenBank/DDBJ databases">
        <title>Gramella sp. ASW11-100T, isolated from marine sediment.</title>
        <authorList>
            <person name="Xia C."/>
        </authorList>
    </citation>
    <scope>NUCLEOTIDE SEQUENCE</scope>
    <source>
        <strain evidence="3">ASW11-100</strain>
    </source>
</reference>
<feature type="chain" id="PRO_5040894677" evidence="1">
    <location>
        <begin position="21"/>
        <end position="440"/>
    </location>
</feature>
<dbReference type="RefSeq" id="WP_229338698.1">
    <property type="nucleotide sequence ID" value="NZ_JAJBZG010000002.1"/>
</dbReference>
<evidence type="ECO:0000259" key="2">
    <source>
        <dbReference type="Pfam" id="PF18990"/>
    </source>
</evidence>
<evidence type="ECO:0000313" key="4">
    <source>
        <dbReference type="Proteomes" id="UP001139414"/>
    </source>
</evidence>
<dbReference type="InterPro" id="IPR043781">
    <property type="entry name" value="DUF5723"/>
</dbReference>
<accession>A0A9X1LHP6</accession>
<name>A0A9X1LHP6_9FLAO</name>
<comment type="caution">
    <text evidence="3">The sequence shown here is derived from an EMBL/GenBank/DDBJ whole genome shotgun (WGS) entry which is preliminary data.</text>
</comment>
<sequence>MKKINLAFAFMFMGYFALNAQSYIGHSVDNYSGIHGIILNPSSVVDSRMRTDINIFSLSVFAGSDYYAIDLGNLADSDDGFEISENTEKFPKQNNQFFLNIDALGPSFMFNLSPKHSLGFTTRVRAFFNLNNINGELYENFSNDFDLAEDFNFNVEDFSGTIHLWGEVGATYGRVLLEENKHFLKGGITLKYLKGGGSAFSSSPSFSGDYSGMNEVLSTMGSLNYGATMDFNSEDVGFDSSASGFGGDIGVTYEYRNPQGLDSLGKKDNKYKFKIALSLTDIGSITYNETSNTNYNLNGQIQKTELSEKSLSEILEDNYTGSEELLDSKINLPTALHLVADYNIRKRLFVSLNGSFSLIGHDKEQANRIINTVTATPRLETRFFSFYLPLSKRQYDGFAAGAGLRLGPLTVGSASAITSLLSDSSKTADVYVGLKVPIYQ</sequence>
<evidence type="ECO:0000256" key="1">
    <source>
        <dbReference type="SAM" id="SignalP"/>
    </source>
</evidence>
<proteinExistence type="predicted"/>
<keyword evidence="4" id="KW-1185">Reference proteome</keyword>
<protein>
    <submittedName>
        <fullName evidence="3">DUF5723 family protein</fullName>
    </submittedName>
</protein>
<keyword evidence="1" id="KW-0732">Signal</keyword>
<dbReference type="Proteomes" id="UP001139414">
    <property type="component" value="Unassembled WGS sequence"/>
</dbReference>
<feature type="signal peptide" evidence="1">
    <location>
        <begin position="1"/>
        <end position="20"/>
    </location>
</feature>
<dbReference type="Pfam" id="PF18990">
    <property type="entry name" value="DUF5723"/>
    <property type="match status" value="1"/>
</dbReference>
<gene>
    <name evidence="3" type="ORF">LGQ90_04750</name>
</gene>
<organism evidence="3 4">
    <name type="scientific">Christiangramia sediminis</name>
    <dbReference type="NCBI Taxonomy" id="2881336"/>
    <lineage>
        <taxon>Bacteria</taxon>
        <taxon>Pseudomonadati</taxon>
        <taxon>Bacteroidota</taxon>
        <taxon>Flavobacteriia</taxon>
        <taxon>Flavobacteriales</taxon>
        <taxon>Flavobacteriaceae</taxon>
        <taxon>Christiangramia</taxon>
    </lineage>
</organism>